<evidence type="ECO:0008006" key="2">
    <source>
        <dbReference type="Google" id="ProtNLM"/>
    </source>
</evidence>
<proteinExistence type="predicted"/>
<organism evidence="1">
    <name type="scientific">uncultured Caudovirales phage</name>
    <dbReference type="NCBI Taxonomy" id="2100421"/>
    <lineage>
        <taxon>Viruses</taxon>
        <taxon>Duplodnaviria</taxon>
        <taxon>Heunggongvirae</taxon>
        <taxon>Uroviricota</taxon>
        <taxon>Caudoviricetes</taxon>
        <taxon>Peduoviridae</taxon>
        <taxon>Maltschvirus</taxon>
        <taxon>Maltschvirus maltsch</taxon>
    </lineage>
</organism>
<reference evidence="1" key="1">
    <citation type="submission" date="2020-04" db="EMBL/GenBank/DDBJ databases">
        <authorList>
            <person name="Chiriac C."/>
            <person name="Salcher M."/>
            <person name="Ghai R."/>
            <person name="Kavagutti S V."/>
        </authorList>
    </citation>
    <scope>NUCLEOTIDE SEQUENCE</scope>
</reference>
<evidence type="ECO:0000313" key="1">
    <source>
        <dbReference type="EMBL" id="CAB4148923.1"/>
    </source>
</evidence>
<protein>
    <recommendedName>
        <fullName evidence="2">Holliday junction resolvase</fullName>
    </recommendedName>
</protein>
<dbReference type="EMBL" id="LR796498">
    <property type="protein sequence ID" value="CAB4148923.1"/>
    <property type="molecule type" value="Genomic_DNA"/>
</dbReference>
<name>A0A6J5MV05_9CAUD</name>
<gene>
    <name evidence="1" type="ORF">UFOVP526_33</name>
</gene>
<sequence>MSNPNKAKGDRAELEIAHYLSDKLKRTIRRKLGAGRQDDTGDIEGLHNWTIQVKNRKDIARTIREGMKQLAEQQKNANTDNAVLLVRQTGGTWLAVMTIDQYIALIE</sequence>
<accession>A0A6J5MV05</accession>